<protein>
    <submittedName>
        <fullName evidence="1">Uncharacterized protein</fullName>
    </submittedName>
</protein>
<sequence>MNFKLIDMNGVPVISLPAGYDLLEAFIGTNLQYKYEKGKWVIDSIDEVLNSTLTNKTLSGVKYHDVELSKSTVRIIDPYSEDRAYCELPLDTFRSVIVNWLQQKDKYYRLS</sequence>
<comment type="caution">
    <text evidence="1">The sequence shown here is derived from an EMBL/GenBank/DDBJ whole genome shotgun (WGS) entry which is preliminary data.</text>
</comment>
<dbReference type="RefSeq" id="WP_115996053.1">
    <property type="nucleotide sequence ID" value="NZ_QRDY01000048.1"/>
</dbReference>
<name>A0A3D9HNX9_9BACL</name>
<dbReference type="Proteomes" id="UP000256869">
    <property type="component" value="Unassembled WGS sequence"/>
</dbReference>
<evidence type="ECO:0000313" key="1">
    <source>
        <dbReference type="EMBL" id="RED51125.1"/>
    </source>
</evidence>
<dbReference type="EMBL" id="QRDY01000048">
    <property type="protein sequence ID" value="RED51125.1"/>
    <property type="molecule type" value="Genomic_DNA"/>
</dbReference>
<proteinExistence type="predicted"/>
<evidence type="ECO:0000313" key="2">
    <source>
        <dbReference type="Proteomes" id="UP000256869"/>
    </source>
</evidence>
<dbReference type="OrthoDB" id="2613911at2"/>
<accession>A0A3D9HNX9</accession>
<reference evidence="1 2" key="1">
    <citation type="submission" date="2018-07" db="EMBL/GenBank/DDBJ databases">
        <title>Genomic Encyclopedia of Type Strains, Phase III (KMG-III): the genomes of soil and plant-associated and newly described type strains.</title>
        <authorList>
            <person name="Whitman W."/>
        </authorList>
    </citation>
    <scope>NUCLEOTIDE SEQUENCE [LARGE SCALE GENOMIC DNA]</scope>
    <source>
        <strain evidence="1 2">CECT 8236</strain>
    </source>
</reference>
<gene>
    <name evidence="1" type="ORF">DFP95_1489</name>
</gene>
<dbReference type="AlphaFoldDB" id="A0A3D9HNX9"/>
<organism evidence="1 2">
    <name type="scientific">Cohnella lupini</name>
    <dbReference type="NCBI Taxonomy" id="1294267"/>
    <lineage>
        <taxon>Bacteria</taxon>
        <taxon>Bacillati</taxon>
        <taxon>Bacillota</taxon>
        <taxon>Bacilli</taxon>
        <taxon>Bacillales</taxon>
        <taxon>Paenibacillaceae</taxon>
        <taxon>Cohnella</taxon>
    </lineage>
</organism>
<keyword evidence="2" id="KW-1185">Reference proteome</keyword>